<dbReference type="AlphaFoldDB" id="A0AAV9K976"/>
<gene>
    <name evidence="1" type="ORF">R3W88_004244</name>
</gene>
<name>A0AAV9K976_9SOLN</name>
<organism evidence="1 2">
    <name type="scientific">Solanum pinnatisectum</name>
    <name type="common">tansyleaf nightshade</name>
    <dbReference type="NCBI Taxonomy" id="50273"/>
    <lineage>
        <taxon>Eukaryota</taxon>
        <taxon>Viridiplantae</taxon>
        <taxon>Streptophyta</taxon>
        <taxon>Embryophyta</taxon>
        <taxon>Tracheophyta</taxon>
        <taxon>Spermatophyta</taxon>
        <taxon>Magnoliopsida</taxon>
        <taxon>eudicotyledons</taxon>
        <taxon>Gunneridae</taxon>
        <taxon>Pentapetalae</taxon>
        <taxon>asterids</taxon>
        <taxon>lamiids</taxon>
        <taxon>Solanales</taxon>
        <taxon>Solanaceae</taxon>
        <taxon>Solanoideae</taxon>
        <taxon>Solaneae</taxon>
        <taxon>Solanum</taxon>
    </lineage>
</organism>
<proteinExistence type="predicted"/>
<comment type="caution">
    <text evidence="1">The sequence shown here is derived from an EMBL/GenBank/DDBJ whole genome shotgun (WGS) entry which is preliminary data.</text>
</comment>
<sequence length="93" mass="10783">MPEIHALFQRHWCEWMARSPGSYIEEIMREFYAFYAATIQGSINRRAKPTAQPPVTATLVRGFSVDISEATIRRFIYRPGHTLAISTGKFDYR</sequence>
<evidence type="ECO:0000313" key="1">
    <source>
        <dbReference type="EMBL" id="KAK4709731.1"/>
    </source>
</evidence>
<reference evidence="1 2" key="1">
    <citation type="submission" date="2023-10" db="EMBL/GenBank/DDBJ databases">
        <title>Genome-Wide Identification Analysis in wild type Solanum Pinnatisectum Reveals Some Genes Defensing Phytophthora Infestans.</title>
        <authorList>
            <person name="Sun C."/>
        </authorList>
    </citation>
    <scope>NUCLEOTIDE SEQUENCE [LARGE SCALE GENOMIC DNA]</scope>
    <source>
        <strain evidence="1">LQN</strain>
        <tissue evidence="1">Leaf</tissue>
    </source>
</reference>
<protein>
    <submittedName>
        <fullName evidence="1">Uncharacterized protein</fullName>
    </submittedName>
</protein>
<keyword evidence="2" id="KW-1185">Reference proteome</keyword>
<accession>A0AAV9K976</accession>
<evidence type="ECO:0000313" key="2">
    <source>
        <dbReference type="Proteomes" id="UP001311915"/>
    </source>
</evidence>
<dbReference type="Proteomes" id="UP001311915">
    <property type="component" value="Unassembled WGS sequence"/>
</dbReference>
<dbReference type="EMBL" id="JAWPEI010000011">
    <property type="protein sequence ID" value="KAK4709731.1"/>
    <property type="molecule type" value="Genomic_DNA"/>
</dbReference>